<dbReference type="InterPro" id="IPR001647">
    <property type="entry name" value="HTH_TetR"/>
</dbReference>
<proteinExistence type="predicted"/>
<keyword evidence="1" id="KW-0805">Transcription regulation</keyword>
<keyword evidence="2 4" id="KW-0238">DNA-binding</keyword>
<dbReference type="InterPro" id="IPR036271">
    <property type="entry name" value="Tet_transcr_reg_TetR-rel_C_sf"/>
</dbReference>
<organism evidence="6 7">
    <name type="scientific">Gordonia defluvii</name>
    <dbReference type="NCBI Taxonomy" id="283718"/>
    <lineage>
        <taxon>Bacteria</taxon>
        <taxon>Bacillati</taxon>
        <taxon>Actinomycetota</taxon>
        <taxon>Actinomycetes</taxon>
        <taxon>Mycobacteriales</taxon>
        <taxon>Gordoniaceae</taxon>
        <taxon>Gordonia</taxon>
    </lineage>
</organism>
<evidence type="ECO:0000256" key="2">
    <source>
        <dbReference type="ARBA" id="ARBA00023125"/>
    </source>
</evidence>
<dbReference type="Proteomes" id="UP001501035">
    <property type="component" value="Unassembled WGS sequence"/>
</dbReference>
<accession>A0ABP6LIN0</accession>
<dbReference type="PROSITE" id="PS50977">
    <property type="entry name" value="HTH_TETR_2"/>
    <property type="match status" value="1"/>
</dbReference>
<evidence type="ECO:0000313" key="7">
    <source>
        <dbReference type="Proteomes" id="UP001501035"/>
    </source>
</evidence>
<dbReference type="Gene3D" id="1.10.357.10">
    <property type="entry name" value="Tetracycline Repressor, domain 2"/>
    <property type="match status" value="1"/>
</dbReference>
<sequence>METIDLLWRAEITPNRRGRPPKYTTDQVVEAAITVADRVGSAFSLRDVASEVGIPVMSLYSYIDSREQLLELMIDDVHAQMARIPLAGDWRSRLTAVADDNLTLFADHGWLADVESERAILGPGTLTKYEYELEAINDLELTDTDKDAALNVVLDFVKASARALAHATRERTHEDPQQWWEREGAKLAVLGIEARFPLASRIGTAAGEAQGAARDSRRAYEFGLPVILDGLAARLADHSCVSGG</sequence>
<dbReference type="SUPFAM" id="SSF48498">
    <property type="entry name" value="Tetracyclin repressor-like, C-terminal domain"/>
    <property type="match status" value="1"/>
</dbReference>
<reference evidence="7" key="1">
    <citation type="journal article" date="2019" name="Int. J. Syst. Evol. Microbiol.">
        <title>The Global Catalogue of Microorganisms (GCM) 10K type strain sequencing project: providing services to taxonomists for standard genome sequencing and annotation.</title>
        <authorList>
            <consortium name="The Broad Institute Genomics Platform"/>
            <consortium name="The Broad Institute Genome Sequencing Center for Infectious Disease"/>
            <person name="Wu L."/>
            <person name="Ma J."/>
        </authorList>
    </citation>
    <scope>NUCLEOTIDE SEQUENCE [LARGE SCALE GENOMIC DNA]</scope>
    <source>
        <strain evidence="7">JCM 14234</strain>
    </source>
</reference>
<gene>
    <name evidence="6" type="ORF">GCM10010528_27240</name>
</gene>
<dbReference type="RefSeq" id="WP_290705370.1">
    <property type="nucleotide sequence ID" value="NZ_BAAAVS010000057.1"/>
</dbReference>
<keyword evidence="3" id="KW-0804">Transcription</keyword>
<evidence type="ECO:0000259" key="5">
    <source>
        <dbReference type="PROSITE" id="PS50977"/>
    </source>
</evidence>
<protein>
    <submittedName>
        <fullName evidence="6">TetR/AcrR family transcriptional regulator</fullName>
    </submittedName>
</protein>
<evidence type="ECO:0000313" key="6">
    <source>
        <dbReference type="EMBL" id="GAA3046651.1"/>
    </source>
</evidence>
<comment type="caution">
    <text evidence="6">The sequence shown here is derived from an EMBL/GenBank/DDBJ whole genome shotgun (WGS) entry which is preliminary data.</text>
</comment>
<keyword evidence="7" id="KW-1185">Reference proteome</keyword>
<dbReference type="InterPro" id="IPR004111">
    <property type="entry name" value="Repressor_TetR_C"/>
</dbReference>
<evidence type="ECO:0000256" key="4">
    <source>
        <dbReference type="PROSITE-ProRule" id="PRU00335"/>
    </source>
</evidence>
<dbReference type="EMBL" id="BAAAVS010000057">
    <property type="protein sequence ID" value="GAA3046651.1"/>
    <property type="molecule type" value="Genomic_DNA"/>
</dbReference>
<feature type="domain" description="HTH tetR-type" evidence="5">
    <location>
        <begin position="22"/>
        <end position="81"/>
    </location>
</feature>
<evidence type="ECO:0000256" key="3">
    <source>
        <dbReference type="ARBA" id="ARBA00023163"/>
    </source>
</evidence>
<dbReference type="Gene3D" id="1.10.10.60">
    <property type="entry name" value="Homeodomain-like"/>
    <property type="match status" value="1"/>
</dbReference>
<name>A0ABP6LIN0_9ACTN</name>
<dbReference type="SUPFAM" id="SSF46689">
    <property type="entry name" value="Homeodomain-like"/>
    <property type="match status" value="1"/>
</dbReference>
<dbReference type="InterPro" id="IPR009057">
    <property type="entry name" value="Homeodomain-like_sf"/>
</dbReference>
<dbReference type="Pfam" id="PF02909">
    <property type="entry name" value="TetR_C_1"/>
    <property type="match status" value="1"/>
</dbReference>
<evidence type="ECO:0000256" key="1">
    <source>
        <dbReference type="ARBA" id="ARBA00023015"/>
    </source>
</evidence>
<feature type="DNA-binding region" description="H-T-H motif" evidence="4">
    <location>
        <begin position="44"/>
        <end position="63"/>
    </location>
</feature>